<proteinExistence type="predicted"/>
<dbReference type="GO" id="GO:0000785">
    <property type="term" value="C:chromatin"/>
    <property type="evidence" value="ECO:0007669"/>
    <property type="project" value="TreeGrafter"/>
</dbReference>
<dbReference type="SUPFAM" id="SSF54928">
    <property type="entry name" value="RNA-binding domain, RBD"/>
    <property type="match status" value="2"/>
</dbReference>
<dbReference type="EMBL" id="HBKR01003459">
    <property type="protein sequence ID" value="CAE2274366.1"/>
    <property type="molecule type" value="Transcribed_RNA"/>
</dbReference>
<dbReference type="InterPro" id="IPR035979">
    <property type="entry name" value="RBD_domain_sf"/>
</dbReference>
<dbReference type="InterPro" id="IPR000504">
    <property type="entry name" value="RRM_dom"/>
</dbReference>
<dbReference type="PANTHER" id="PTHR48033:SF10">
    <property type="entry name" value="RNA-BINDING PROTEIN SQUID"/>
    <property type="match status" value="1"/>
</dbReference>
<dbReference type="Gene3D" id="3.30.70.330">
    <property type="match status" value="2"/>
</dbReference>
<comment type="subcellular location">
    <subcellularLocation>
        <location evidence="1">Nucleus</location>
    </subcellularLocation>
</comment>
<feature type="region of interest" description="Disordered" evidence="4">
    <location>
        <begin position="191"/>
        <end position="220"/>
    </location>
</feature>
<gene>
    <name evidence="6" type="ORF">NAES01612_LOCUS2306</name>
</gene>
<accession>A0A7S4JU30</accession>
<feature type="domain" description="RRM" evidence="5">
    <location>
        <begin position="109"/>
        <end position="185"/>
    </location>
</feature>
<dbReference type="AlphaFoldDB" id="A0A7S4JU30"/>
<protein>
    <recommendedName>
        <fullName evidence="5">RRM domain-containing protein</fullName>
    </recommendedName>
</protein>
<sequence length="271" mass="29964">MDTDYSSRPKDIPDVYDNKTANPCKVHVASLCTETTNDGLRKYFEGFGEVVDAVVMKNWQTGFSRRFGFVTFKNSETVERVLQTSHVLDGKTIEVTRAVVKGLVHVRSGKIYVAALPFEVTVDELKGYFSAFGSVESAEVILNRDTGRSRGFGFVTFHDVETARTVLTREHLLRDRKVVVKAAEPKGFDRGPMGGGRGGFAGRGQSSYRGGYPPQGGPHHGGYGYEGYGYQRGRGSAYDDYQQQAAAEYMGAARGYDERAAYGRGYHPYSR</sequence>
<dbReference type="GO" id="GO:0005654">
    <property type="term" value="C:nucleoplasm"/>
    <property type="evidence" value="ECO:0007669"/>
    <property type="project" value="TreeGrafter"/>
</dbReference>
<dbReference type="GO" id="GO:0003723">
    <property type="term" value="F:RNA binding"/>
    <property type="evidence" value="ECO:0007669"/>
    <property type="project" value="UniProtKB-UniRule"/>
</dbReference>
<dbReference type="SMART" id="SM00360">
    <property type="entry name" value="RRM"/>
    <property type="match status" value="2"/>
</dbReference>
<dbReference type="PROSITE" id="PS50102">
    <property type="entry name" value="RRM"/>
    <property type="match status" value="2"/>
</dbReference>
<evidence type="ECO:0000313" key="6">
    <source>
        <dbReference type="EMBL" id="CAE2274366.1"/>
    </source>
</evidence>
<dbReference type="GO" id="GO:0010468">
    <property type="term" value="P:regulation of gene expression"/>
    <property type="evidence" value="ECO:0007669"/>
    <property type="project" value="TreeGrafter"/>
</dbReference>
<evidence type="ECO:0000256" key="2">
    <source>
        <dbReference type="ARBA" id="ARBA00023242"/>
    </source>
</evidence>
<evidence type="ECO:0000256" key="4">
    <source>
        <dbReference type="SAM" id="MobiDB-lite"/>
    </source>
</evidence>
<dbReference type="PANTHER" id="PTHR48033">
    <property type="entry name" value="RNA-BINDING (RRM/RBD/RNP MOTIFS) FAMILY PROTEIN"/>
    <property type="match status" value="1"/>
</dbReference>
<evidence type="ECO:0000256" key="3">
    <source>
        <dbReference type="PROSITE-ProRule" id="PRU00176"/>
    </source>
</evidence>
<dbReference type="InterPro" id="IPR012677">
    <property type="entry name" value="Nucleotide-bd_a/b_plait_sf"/>
</dbReference>
<evidence type="ECO:0000256" key="1">
    <source>
        <dbReference type="ARBA" id="ARBA00004123"/>
    </source>
</evidence>
<keyword evidence="2" id="KW-0539">Nucleus</keyword>
<name>A0A7S4JU30_9EUKA</name>
<reference evidence="6" key="1">
    <citation type="submission" date="2021-01" db="EMBL/GenBank/DDBJ databases">
        <authorList>
            <person name="Corre E."/>
            <person name="Pelletier E."/>
            <person name="Niang G."/>
            <person name="Scheremetjew M."/>
            <person name="Finn R."/>
            <person name="Kale V."/>
            <person name="Holt S."/>
            <person name="Cochrane G."/>
            <person name="Meng A."/>
            <person name="Brown T."/>
            <person name="Cohen L."/>
        </authorList>
    </citation>
    <scope>NUCLEOTIDE SEQUENCE</scope>
    <source>
        <strain evidence="6">SoJaBio B1-5/56/2</strain>
    </source>
</reference>
<feature type="domain" description="RRM" evidence="5">
    <location>
        <begin position="24"/>
        <end position="100"/>
    </location>
</feature>
<keyword evidence="3" id="KW-0694">RNA-binding</keyword>
<organism evidence="6">
    <name type="scientific">Paramoeba aestuarina</name>
    <dbReference type="NCBI Taxonomy" id="180227"/>
    <lineage>
        <taxon>Eukaryota</taxon>
        <taxon>Amoebozoa</taxon>
        <taxon>Discosea</taxon>
        <taxon>Flabellinia</taxon>
        <taxon>Dactylopodida</taxon>
        <taxon>Paramoebidae</taxon>
        <taxon>Paramoeba</taxon>
    </lineage>
</organism>
<evidence type="ECO:0000259" key="5">
    <source>
        <dbReference type="PROSITE" id="PS50102"/>
    </source>
</evidence>
<feature type="compositionally biased region" description="Gly residues" evidence="4">
    <location>
        <begin position="192"/>
        <end position="202"/>
    </location>
</feature>
<dbReference type="Pfam" id="PF00076">
    <property type="entry name" value="RRM_1"/>
    <property type="match status" value="2"/>
</dbReference>